<evidence type="ECO:0000313" key="1">
    <source>
        <dbReference type="EMBL" id="HEB13482.1"/>
    </source>
</evidence>
<organism evidence="1">
    <name type="scientific">candidate division CPR3 bacterium</name>
    <dbReference type="NCBI Taxonomy" id="2268181"/>
    <lineage>
        <taxon>Bacteria</taxon>
        <taxon>Bacteria division CPR3</taxon>
    </lineage>
</organism>
<dbReference type="AlphaFoldDB" id="A0A7C1T7D6"/>
<comment type="caution">
    <text evidence="1">The sequence shown here is derived from an EMBL/GenBank/DDBJ whole genome shotgun (WGS) entry which is preliminary data.</text>
</comment>
<name>A0A7C1T7D6_UNCC3</name>
<reference evidence="1" key="1">
    <citation type="journal article" date="2020" name="mSystems">
        <title>Genome- and Community-Level Interaction Insights into Carbon Utilization and Element Cycling Functions of Hydrothermarchaeota in Hydrothermal Sediment.</title>
        <authorList>
            <person name="Zhou Z."/>
            <person name="Liu Y."/>
            <person name="Xu W."/>
            <person name="Pan J."/>
            <person name="Luo Z.H."/>
            <person name="Li M."/>
        </authorList>
    </citation>
    <scope>NUCLEOTIDE SEQUENCE [LARGE SCALE GENOMIC DNA]</scope>
    <source>
        <strain evidence="1">HyVt-369</strain>
    </source>
</reference>
<sequence length="126" mass="13727">MKVIIVNEGEWGRAKRDAGDYNSFTEALVSLLERESPQGTSVESVDNTEEVLQGVTLNSASETVIIFTTRGMFRKAVEIKKNHRQIRVVVLTGLPDNLGDNSPVVVLGKVIPIGDTGEFVRTILGS</sequence>
<accession>A0A7C1T7D6</accession>
<protein>
    <submittedName>
        <fullName evidence="1">Uncharacterized protein</fullName>
    </submittedName>
</protein>
<proteinExistence type="predicted"/>
<gene>
    <name evidence="1" type="ORF">ENI13_00705</name>
</gene>
<dbReference type="EMBL" id="DRHL01000035">
    <property type="protein sequence ID" value="HEB13482.1"/>
    <property type="molecule type" value="Genomic_DNA"/>
</dbReference>
<dbReference type="Proteomes" id="UP000885695">
    <property type="component" value="Unassembled WGS sequence"/>
</dbReference>